<dbReference type="AlphaFoldDB" id="A0A1V4H846"/>
<organism evidence="1 2">
    <name type="scientific">Paenibacillus ferrarius</name>
    <dbReference type="NCBI Taxonomy" id="1469647"/>
    <lineage>
        <taxon>Bacteria</taxon>
        <taxon>Bacillati</taxon>
        <taxon>Bacillota</taxon>
        <taxon>Bacilli</taxon>
        <taxon>Bacillales</taxon>
        <taxon>Paenibacillaceae</taxon>
        <taxon>Paenibacillus</taxon>
    </lineage>
</organism>
<dbReference type="Pfam" id="PF15428">
    <property type="entry name" value="Imm26"/>
    <property type="match status" value="1"/>
</dbReference>
<evidence type="ECO:0000313" key="2">
    <source>
        <dbReference type="Proteomes" id="UP000190626"/>
    </source>
</evidence>
<dbReference type="EMBL" id="MBTG01000062">
    <property type="protein sequence ID" value="OPH47373.1"/>
    <property type="molecule type" value="Genomic_DNA"/>
</dbReference>
<dbReference type="RefSeq" id="WP_079420662.1">
    <property type="nucleotide sequence ID" value="NZ_MBTG01000062.1"/>
</dbReference>
<evidence type="ECO:0008006" key="3">
    <source>
        <dbReference type="Google" id="ProtNLM"/>
    </source>
</evidence>
<proteinExistence type="predicted"/>
<accession>A0A1V4H846</accession>
<sequence length="152" mass="17444">MPKKKIESQMGDIFSIAIDDEKFCYGQIVGMDTIVIYDIVVNEGQSIEDITSSSIMFLVHTTDAYIEDGKWHLLGNAPVSENIEFPQYKTYTLDGYVIINHNSNKLRKENKVEETSLTGKKSYTPNVVEEAVKSKFIRNEETPFTQRFLYTK</sequence>
<name>A0A1V4H846_9BACL</name>
<comment type="caution">
    <text evidence="1">The sequence shown here is derived from an EMBL/GenBank/DDBJ whole genome shotgun (WGS) entry which is preliminary data.</text>
</comment>
<dbReference type="InterPro" id="IPR029278">
    <property type="entry name" value="Imm26"/>
</dbReference>
<keyword evidence="2" id="KW-1185">Reference proteome</keyword>
<evidence type="ECO:0000313" key="1">
    <source>
        <dbReference type="EMBL" id="OPH47373.1"/>
    </source>
</evidence>
<reference evidence="2" key="1">
    <citation type="submission" date="2016-07" db="EMBL/GenBank/DDBJ databases">
        <authorList>
            <person name="Florea S."/>
            <person name="Webb J.S."/>
            <person name="Jaromczyk J."/>
            <person name="Schardl C.L."/>
        </authorList>
    </citation>
    <scope>NUCLEOTIDE SEQUENCE [LARGE SCALE GENOMIC DNA]</scope>
    <source>
        <strain evidence="2">CY1</strain>
    </source>
</reference>
<gene>
    <name evidence="1" type="ORF">BC351_40170</name>
</gene>
<protein>
    <recommendedName>
        <fullName evidence="3">Immunity protein 26</fullName>
    </recommendedName>
</protein>
<dbReference type="Proteomes" id="UP000190626">
    <property type="component" value="Unassembled WGS sequence"/>
</dbReference>
<dbReference type="STRING" id="1469647.BC351_40170"/>
<dbReference type="OrthoDB" id="2662441at2"/>